<dbReference type="InterPro" id="IPR036320">
    <property type="entry name" value="Glycosyl_Trfase_fam3_N_dom_sf"/>
</dbReference>
<dbReference type="GO" id="GO:0000162">
    <property type="term" value="P:L-tryptophan biosynthetic process"/>
    <property type="evidence" value="ECO:0007669"/>
    <property type="project" value="InterPro"/>
</dbReference>
<dbReference type="AlphaFoldDB" id="A0A1H8C3I2"/>
<dbReference type="InterPro" id="IPR005940">
    <property type="entry name" value="Anthranilate_Pribosyl_Tfrase"/>
</dbReference>
<keyword evidence="5" id="KW-1185">Reference proteome</keyword>
<dbReference type="PANTHER" id="PTHR43285">
    <property type="entry name" value="ANTHRANILATE PHOSPHORIBOSYLTRANSFERASE"/>
    <property type="match status" value="1"/>
</dbReference>
<evidence type="ECO:0000259" key="3">
    <source>
        <dbReference type="Pfam" id="PF02885"/>
    </source>
</evidence>
<dbReference type="OrthoDB" id="8455878at2"/>
<sequence length="323" mass="33842">MTLAPFVQILGRGQGRARSMTRAEAEAAMTAMLADDAAPEAVGAILMLMRMKGETAAEIAGFATAARAALGDWPGPRPALDWPSYAAGRTRGLPWFLLSAKLVARAGVPVLLHGWNSHQSDAASLRAALPVIGLRPAGGPAQAAAQLAGDAIAYLPLERLSPGIMRLLRLRDTLGLRSCVNTVCRMLNPAGAPAAVQGVFHPPYRELQADAGALLGLDRLSVLKGGGGEFEHHPAKDIALFGLRDGRPWTGAAPQQLEGHRRLADAPCDPRALGAIWRGELQDPFAEAIVISTAALALNAAGCAAPDETARALWSERTRYAAA</sequence>
<protein>
    <submittedName>
        <fullName evidence="4">Anthranilate phosphoribosyltransferase</fullName>
    </submittedName>
</protein>
<dbReference type="PANTHER" id="PTHR43285:SF2">
    <property type="entry name" value="ANTHRANILATE PHOSPHORIBOSYLTRANSFERASE"/>
    <property type="match status" value="1"/>
</dbReference>
<dbReference type="SUPFAM" id="SSF47648">
    <property type="entry name" value="Nucleoside phosphorylase/phosphoribosyltransferase N-terminal domain"/>
    <property type="match status" value="1"/>
</dbReference>
<dbReference type="RefSeq" id="WP_091844348.1">
    <property type="nucleotide sequence ID" value="NZ_FOCM01000001.1"/>
</dbReference>
<dbReference type="InterPro" id="IPR035902">
    <property type="entry name" value="Nuc_phospho_transferase"/>
</dbReference>
<organism evidence="4 5">
    <name type="scientific">Palleronia pelagia</name>
    <dbReference type="NCBI Taxonomy" id="387096"/>
    <lineage>
        <taxon>Bacteria</taxon>
        <taxon>Pseudomonadati</taxon>
        <taxon>Pseudomonadota</taxon>
        <taxon>Alphaproteobacteria</taxon>
        <taxon>Rhodobacterales</taxon>
        <taxon>Roseobacteraceae</taxon>
        <taxon>Palleronia</taxon>
    </lineage>
</organism>
<dbReference type="NCBIfam" id="NF006564">
    <property type="entry name" value="PRK09071.1"/>
    <property type="match status" value="1"/>
</dbReference>
<proteinExistence type="predicted"/>
<dbReference type="InterPro" id="IPR017459">
    <property type="entry name" value="Glycosyl_Trfase_fam3_N_dom"/>
</dbReference>
<dbReference type="GO" id="GO:0004048">
    <property type="term" value="F:anthranilate phosphoribosyltransferase activity"/>
    <property type="evidence" value="ECO:0007669"/>
    <property type="project" value="InterPro"/>
</dbReference>
<keyword evidence="1 4" id="KW-0328">Glycosyltransferase</keyword>
<dbReference type="Proteomes" id="UP000199372">
    <property type="component" value="Unassembled WGS sequence"/>
</dbReference>
<dbReference type="Gene3D" id="1.20.970.10">
    <property type="entry name" value="Transferase, Pyrimidine Nucleoside Phosphorylase, Chain C"/>
    <property type="match status" value="1"/>
</dbReference>
<evidence type="ECO:0000313" key="5">
    <source>
        <dbReference type="Proteomes" id="UP000199372"/>
    </source>
</evidence>
<evidence type="ECO:0000256" key="2">
    <source>
        <dbReference type="ARBA" id="ARBA00022679"/>
    </source>
</evidence>
<dbReference type="SUPFAM" id="SSF52418">
    <property type="entry name" value="Nucleoside phosphorylase/phosphoribosyltransferase catalytic domain"/>
    <property type="match status" value="1"/>
</dbReference>
<keyword evidence="2 4" id="KW-0808">Transferase</keyword>
<dbReference type="Gene3D" id="3.40.1030.10">
    <property type="entry name" value="Nucleoside phosphorylase/phosphoribosyltransferase catalytic domain"/>
    <property type="match status" value="1"/>
</dbReference>
<gene>
    <name evidence="4" type="ORF">SAMN04488011_101855</name>
</gene>
<evidence type="ECO:0000313" key="4">
    <source>
        <dbReference type="EMBL" id="SEM89721.1"/>
    </source>
</evidence>
<evidence type="ECO:0000256" key="1">
    <source>
        <dbReference type="ARBA" id="ARBA00022676"/>
    </source>
</evidence>
<dbReference type="GO" id="GO:0005829">
    <property type="term" value="C:cytosol"/>
    <property type="evidence" value="ECO:0007669"/>
    <property type="project" value="TreeGrafter"/>
</dbReference>
<dbReference type="EMBL" id="FOCM01000001">
    <property type="protein sequence ID" value="SEM89721.1"/>
    <property type="molecule type" value="Genomic_DNA"/>
</dbReference>
<accession>A0A1H8C3I2</accession>
<feature type="domain" description="Glycosyl transferase family 3 N-terminal" evidence="3">
    <location>
        <begin position="15"/>
        <end position="68"/>
    </location>
</feature>
<name>A0A1H8C3I2_9RHOB</name>
<reference evidence="5" key="1">
    <citation type="submission" date="2016-10" db="EMBL/GenBank/DDBJ databases">
        <authorList>
            <person name="Varghese N."/>
            <person name="Submissions S."/>
        </authorList>
    </citation>
    <scope>NUCLEOTIDE SEQUENCE [LARGE SCALE GENOMIC DNA]</scope>
    <source>
        <strain evidence="5">DSM 26893</strain>
    </source>
</reference>
<dbReference type="Pfam" id="PF02885">
    <property type="entry name" value="Glycos_trans_3N"/>
    <property type="match status" value="1"/>
</dbReference>